<keyword evidence="2" id="KW-0472">Membrane</keyword>
<name>A0AAW0YUA9_9TREE</name>
<dbReference type="EMBL" id="JBCAWK010000013">
    <property type="protein sequence ID" value="KAK8844638.1"/>
    <property type="molecule type" value="Genomic_DNA"/>
</dbReference>
<feature type="compositionally biased region" description="Low complexity" evidence="1">
    <location>
        <begin position="46"/>
        <end position="64"/>
    </location>
</feature>
<feature type="transmembrane region" description="Helical" evidence="2">
    <location>
        <begin position="159"/>
        <end position="181"/>
    </location>
</feature>
<evidence type="ECO:0000313" key="3">
    <source>
        <dbReference type="EMBL" id="KAK8844638.1"/>
    </source>
</evidence>
<evidence type="ECO:0000313" key="4">
    <source>
        <dbReference type="Proteomes" id="UP001388673"/>
    </source>
</evidence>
<protein>
    <submittedName>
        <fullName evidence="3">Uncharacterized protein</fullName>
    </submittedName>
</protein>
<accession>A0AAW0YUA9</accession>
<feature type="transmembrane region" description="Helical" evidence="2">
    <location>
        <begin position="218"/>
        <end position="237"/>
    </location>
</feature>
<dbReference type="GeneID" id="92183743"/>
<reference evidence="3 4" key="1">
    <citation type="journal article" date="2024" name="bioRxiv">
        <title>Comparative genomics of Cryptococcus and Kwoniella reveals pathogenesis evolution and contrasting karyotype dynamics via intercentromeric recombination or chromosome fusion.</title>
        <authorList>
            <person name="Coelho M.A."/>
            <person name="David-Palma M."/>
            <person name="Shea T."/>
            <person name="Bowers K."/>
            <person name="McGinley-Smith S."/>
            <person name="Mohammad A.W."/>
            <person name="Gnirke A."/>
            <person name="Yurkov A.M."/>
            <person name="Nowrousian M."/>
            <person name="Sun S."/>
            <person name="Cuomo C.A."/>
            <person name="Heitman J."/>
        </authorList>
    </citation>
    <scope>NUCLEOTIDE SEQUENCE [LARGE SCALE GENOMIC DNA]</scope>
    <source>
        <strain evidence="3 4">CBS 13917</strain>
    </source>
</reference>
<sequence length="285" mass="30420">MASTSSHPRRATPPPSVIEPNLTYPQPTDDSNSSPHPSLEIEDPPSHASSQSSGSRSIRSDSVLEVLDDDEELDEEDMIMDDEEEAGLDQPLLIPPMVLAHPLPLLPLLALLPYNFLPAGVVFFVPVLCVLALLSSYLKVSSFEDVFAAVTGKYGKYGLWGGRAAVVVGVVGMLPIIQAYAPNSALLSSRVLWTLLTSIPLLPSLLPSRMTRSLRRSPIVIALLLPVVAFLVIGRTVEIKKAAELPMPIGDENEMATEVLGHLVKRRSGLAGGSSAGAGLGEFLC</sequence>
<feature type="compositionally biased region" description="Polar residues" evidence="1">
    <location>
        <begin position="23"/>
        <end position="36"/>
    </location>
</feature>
<evidence type="ECO:0000256" key="2">
    <source>
        <dbReference type="SAM" id="Phobius"/>
    </source>
</evidence>
<keyword evidence="2" id="KW-0812">Transmembrane</keyword>
<evidence type="ECO:0000256" key="1">
    <source>
        <dbReference type="SAM" id="MobiDB-lite"/>
    </source>
</evidence>
<keyword evidence="2" id="KW-1133">Transmembrane helix</keyword>
<dbReference type="KEGG" id="kne:92183743"/>
<feature type="transmembrane region" description="Helical" evidence="2">
    <location>
        <begin position="116"/>
        <end position="138"/>
    </location>
</feature>
<proteinExistence type="predicted"/>
<keyword evidence="4" id="KW-1185">Reference proteome</keyword>
<gene>
    <name evidence="3" type="ORF">IAR55_006485</name>
</gene>
<dbReference type="Proteomes" id="UP001388673">
    <property type="component" value="Unassembled WGS sequence"/>
</dbReference>
<feature type="region of interest" description="Disordered" evidence="1">
    <location>
        <begin position="1"/>
        <end position="64"/>
    </location>
</feature>
<dbReference type="RefSeq" id="XP_066799862.1">
    <property type="nucleotide sequence ID" value="XM_066949568.1"/>
</dbReference>
<comment type="caution">
    <text evidence="3">The sequence shown here is derived from an EMBL/GenBank/DDBJ whole genome shotgun (WGS) entry which is preliminary data.</text>
</comment>
<dbReference type="AlphaFoldDB" id="A0AAW0YUA9"/>
<organism evidence="3 4">
    <name type="scientific">Kwoniella newhampshirensis</name>
    <dbReference type="NCBI Taxonomy" id="1651941"/>
    <lineage>
        <taxon>Eukaryota</taxon>
        <taxon>Fungi</taxon>
        <taxon>Dikarya</taxon>
        <taxon>Basidiomycota</taxon>
        <taxon>Agaricomycotina</taxon>
        <taxon>Tremellomycetes</taxon>
        <taxon>Tremellales</taxon>
        <taxon>Cryptococcaceae</taxon>
        <taxon>Kwoniella</taxon>
    </lineage>
</organism>
<feature type="transmembrane region" description="Helical" evidence="2">
    <location>
        <begin position="187"/>
        <end position="206"/>
    </location>
</feature>